<feature type="domain" description="M23ase beta-sheet core" evidence="1">
    <location>
        <begin position="152"/>
        <end position="247"/>
    </location>
</feature>
<dbReference type="InterPro" id="IPR016047">
    <property type="entry name" value="M23ase_b-sheet_dom"/>
</dbReference>
<dbReference type="InterPro" id="IPR050570">
    <property type="entry name" value="Cell_wall_metabolism_enzyme"/>
</dbReference>
<dbReference type="EMBL" id="MFBS01000010">
    <property type="protein sequence ID" value="OGE10523.1"/>
    <property type="molecule type" value="Genomic_DNA"/>
</dbReference>
<sequence>MKIKIKLSKKTKEVPSRLRRKAYCLLRHNKSVLLKTPFVRALKRYARMELGRALKLFARFTHFQLSIRPRIRLIATVTLILMLTLAATNRMAGFVNAKEGEIKINGQAILVAQNSQNIPQPSQIEGEILSKKSPFDFVRPAQGYISQGFAFYHRAVDITDDLGAPIRPLGAGKVEFTGYMNDGHGNSVVVDHGDGLKSLYAHMSRIYVGVGNGVDSDTAIGTIGLTGRTTGPHVHVEVYDNGISVDPAKLLPE</sequence>
<evidence type="ECO:0000313" key="3">
    <source>
        <dbReference type="Proteomes" id="UP000179227"/>
    </source>
</evidence>
<dbReference type="Gene3D" id="2.70.70.10">
    <property type="entry name" value="Glucose Permease (Domain IIA)"/>
    <property type="match status" value="1"/>
</dbReference>
<reference evidence="2 3" key="1">
    <citation type="journal article" date="2016" name="Nat. Commun.">
        <title>Thousands of microbial genomes shed light on interconnected biogeochemical processes in an aquifer system.</title>
        <authorList>
            <person name="Anantharaman K."/>
            <person name="Brown C.T."/>
            <person name="Hug L.A."/>
            <person name="Sharon I."/>
            <person name="Castelle C.J."/>
            <person name="Probst A.J."/>
            <person name="Thomas B.C."/>
            <person name="Singh A."/>
            <person name="Wilkins M.J."/>
            <person name="Karaoz U."/>
            <person name="Brodie E.L."/>
            <person name="Williams K.H."/>
            <person name="Hubbard S.S."/>
            <person name="Banfield J.F."/>
        </authorList>
    </citation>
    <scope>NUCLEOTIDE SEQUENCE [LARGE SCALE GENOMIC DNA]</scope>
</reference>
<protein>
    <recommendedName>
        <fullName evidence="1">M23ase beta-sheet core domain-containing protein</fullName>
    </recommendedName>
</protein>
<dbReference type="CDD" id="cd12797">
    <property type="entry name" value="M23_peptidase"/>
    <property type="match status" value="1"/>
</dbReference>
<dbReference type="PANTHER" id="PTHR21666:SF270">
    <property type="entry name" value="MUREIN HYDROLASE ACTIVATOR ENVC"/>
    <property type="match status" value="1"/>
</dbReference>
<dbReference type="Pfam" id="PF01551">
    <property type="entry name" value="Peptidase_M23"/>
    <property type="match status" value="1"/>
</dbReference>
<proteinExistence type="predicted"/>
<dbReference type="GO" id="GO:0004222">
    <property type="term" value="F:metalloendopeptidase activity"/>
    <property type="evidence" value="ECO:0007669"/>
    <property type="project" value="TreeGrafter"/>
</dbReference>
<dbReference type="STRING" id="1797729.A3A60_03195"/>
<organism evidence="2 3">
    <name type="scientific">Candidatus Curtissbacteria bacterium RIFCSPLOWO2_01_FULL_42_26</name>
    <dbReference type="NCBI Taxonomy" id="1797729"/>
    <lineage>
        <taxon>Bacteria</taxon>
        <taxon>Candidatus Curtissiibacteriota</taxon>
    </lineage>
</organism>
<accession>A0A1F5I2C8</accession>
<evidence type="ECO:0000313" key="2">
    <source>
        <dbReference type="EMBL" id="OGE10523.1"/>
    </source>
</evidence>
<dbReference type="SUPFAM" id="SSF51261">
    <property type="entry name" value="Duplicated hybrid motif"/>
    <property type="match status" value="1"/>
</dbReference>
<name>A0A1F5I2C8_9BACT</name>
<dbReference type="Proteomes" id="UP000179227">
    <property type="component" value="Unassembled WGS sequence"/>
</dbReference>
<comment type="caution">
    <text evidence="2">The sequence shown here is derived from an EMBL/GenBank/DDBJ whole genome shotgun (WGS) entry which is preliminary data.</text>
</comment>
<dbReference type="PANTHER" id="PTHR21666">
    <property type="entry name" value="PEPTIDASE-RELATED"/>
    <property type="match status" value="1"/>
</dbReference>
<dbReference type="InterPro" id="IPR011055">
    <property type="entry name" value="Dup_hybrid_motif"/>
</dbReference>
<dbReference type="AlphaFoldDB" id="A0A1F5I2C8"/>
<evidence type="ECO:0000259" key="1">
    <source>
        <dbReference type="Pfam" id="PF01551"/>
    </source>
</evidence>
<gene>
    <name evidence="2" type="ORF">A3A60_03195</name>
</gene>